<evidence type="ECO:0000313" key="2">
    <source>
        <dbReference type="EMBL" id="CAI9732121.1"/>
    </source>
</evidence>
<organism evidence="2 3">
    <name type="scientific">Octopus vulgaris</name>
    <name type="common">Common octopus</name>
    <dbReference type="NCBI Taxonomy" id="6645"/>
    <lineage>
        <taxon>Eukaryota</taxon>
        <taxon>Metazoa</taxon>
        <taxon>Spiralia</taxon>
        <taxon>Lophotrochozoa</taxon>
        <taxon>Mollusca</taxon>
        <taxon>Cephalopoda</taxon>
        <taxon>Coleoidea</taxon>
        <taxon>Octopodiformes</taxon>
        <taxon>Octopoda</taxon>
        <taxon>Incirrata</taxon>
        <taxon>Octopodidae</taxon>
        <taxon>Octopus</taxon>
    </lineage>
</organism>
<dbReference type="AlphaFoldDB" id="A0AA36BCX2"/>
<keyword evidence="3" id="KW-1185">Reference proteome</keyword>
<gene>
    <name evidence="2" type="ORF">OCTVUL_1B001385</name>
</gene>
<accession>A0AA36BCX2</accession>
<feature type="region of interest" description="Disordered" evidence="1">
    <location>
        <begin position="26"/>
        <end position="77"/>
    </location>
</feature>
<proteinExistence type="predicted"/>
<dbReference type="Proteomes" id="UP001162480">
    <property type="component" value="Chromosome 13"/>
</dbReference>
<protein>
    <submittedName>
        <fullName evidence="2">Uncharacterized protein</fullName>
    </submittedName>
</protein>
<evidence type="ECO:0000313" key="3">
    <source>
        <dbReference type="Proteomes" id="UP001162480"/>
    </source>
</evidence>
<name>A0AA36BCX2_OCTVU</name>
<reference evidence="2" key="1">
    <citation type="submission" date="2023-08" db="EMBL/GenBank/DDBJ databases">
        <authorList>
            <person name="Alioto T."/>
            <person name="Alioto T."/>
            <person name="Gomez Garrido J."/>
        </authorList>
    </citation>
    <scope>NUCLEOTIDE SEQUENCE</scope>
</reference>
<dbReference type="EMBL" id="OX597826">
    <property type="protein sequence ID" value="CAI9732120.1"/>
    <property type="molecule type" value="Genomic_DNA"/>
</dbReference>
<feature type="non-terminal residue" evidence="2">
    <location>
        <position position="104"/>
    </location>
</feature>
<dbReference type="EMBL" id="OX597826">
    <property type="protein sequence ID" value="CAI9732121.1"/>
    <property type="molecule type" value="Genomic_DNA"/>
</dbReference>
<evidence type="ECO:0000256" key="1">
    <source>
        <dbReference type="SAM" id="MobiDB-lite"/>
    </source>
</evidence>
<sequence>MSLTNENILGKLEKSGVLSYISKLSSESTSSISIRRSSSGRSSSSSCSISNINCSSSSSSRGSSSSSSSCENSNISCKRTGERASCKEYLTVLVLRCKATILAE</sequence>